<proteinExistence type="predicted"/>
<evidence type="ECO:0000313" key="1">
    <source>
        <dbReference type="EMBL" id="KAK5599416.1"/>
    </source>
</evidence>
<evidence type="ECO:0000313" key="2">
    <source>
        <dbReference type="Proteomes" id="UP001311232"/>
    </source>
</evidence>
<comment type="caution">
    <text evidence="1">The sequence shown here is derived from an EMBL/GenBank/DDBJ whole genome shotgun (WGS) entry which is preliminary data.</text>
</comment>
<name>A0AAV9QPK7_9TELE</name>
<organism evidence="1 2">
    <name type="scientific">Crenichthys baileyi</name>
    <name type="common">White River springfish</name>
    <dbReference type="NCBI Taxonomy" id="28760"/>
    <lineage>
        <taxon>Eukaryota</taxon>
        <taxon>Metazoa</taxon>
        <taxon>Chordata</taxon>
        <taxon>Craniata</taxon>
        <taxon>Vertebrata</taxon>
        <taxon>Euteleostomi</taxon>
        <taxon>Actinopterygii</taxon>
        <taxon>Neopterygii</taxon>
        <taxon>Teleostei</taxon>
        <taxon>Neoteleostei</taxon>
        <taxon>Acanthomorphata</taxon>
        <taxon>Ovalentaria</taxon>
        <taxon>Atherinomorphae</taxon>
        <taxon>Cyprinodontiformes</taxon>
        <taxon>Goodeidae</taxon>
        <taxon>Crenichthys</taxon>
    </lineage>
</organism>
<sequence length="104" mass="11372">MYPRDGVGPEEAGAKAGVLGHRLLLLQQVGCWHLNLSSWVSNAALLPCFLSISAFSQGSEHRLDNFMLSVQGSGSEERLCINDYVLIHHPPFLLETETYFAAAA</sequence>
<dbReference type="AlphaFoldDB" id="A0AAV9QPK7"/>
<reference evidence="1 2" key="1">
    <citation type="submission" date="2021-06" db="EMBL/GenBank/DDBJ databases">
        <authorList>
            <person name="Palmer J.M."/>
        </authorList>
    </citation>
    <scope>NUCLEOTIDE SEQUENCE [LARGE SCALE GENOMIC DNA]</scope>
    <source>
        <strain evidence="1 2">MEX-2019</strain>
        <tissue evidence="1">Muscle</tissue>
    </source>
</reference>
<dbReference type="Proteomes" id="UP001311232">
    <property type="component" value="Unassembled WGS sequence"/>
</dbReference>
<dbReference type="EMBL" id="JAHHUM010002940">
    <property type="protein sequence ID" value="KAK5599416.1"/>
    <property type="molecule type" value="Genomic_DNA"/>
</dbReference>
<accession>A0AAV9QPK7</accession>
<gene>
    <name evidence="1" type="ORF">CRENBAI_021507</name>
</gene>
<keyword evidence="2" id="KW-1185">Reference proteome</keyword>
<protein>
    <submittedName>
        <fullName evidence="1">Uncharacterized protein</fullName>
    </submittedName>
</protein>